<dbReference type="GO" id="GO:0022857">
    <property type="term" value="F:transmembrane transporter activity"/>
    <property type="evidence" value="ECO:0007669"/>
    <property type="project" value="InterPro"/>
</dbReference>
<dbReference type="EMBL" id="JAUJFL010000001">
    <property type="protein sequence ID" value="KAK2616040.1"/>
    <property type="molecule type" value="Genomic_DNA"/>
</dbReference>
<dbReference type="FunFam" id="1.20.1250.20:FF:000057">
    <property type="entry name" value="MFS general substrate transporter"/>
    <property type="match status" value="1"/>
</dbReference>
<dbReference type="PROSITE" id="PS50850">
    <property type="entry name" value="MFS"/>
    <property type="match status" value="1"/>
</dbReference>
<accession>A0AAD9SVF2</accession>
<evidence type="ECO:0000256" key="6">
    <source>
        <dbReference type="SAM" id="Phobius"/>
    </source>
</evidence>
<keyword evidence="3 6" id="KW-0812">Transmembrane</keyword>
<feature type="transmembrane region" description="Helical" evidence="6">
    <location>
        <begin position="381"/>
        <end position="402"/>
    </location>
</feature>
<feature type="transmembrane region" description="Helical" evidence="6">
    <location>
        <begin position="92"/>
        <end position="114"/>
    </location>
</feature>
<sequence length="512" mass="56606">MSTQQTIVEDKPIDQLVETQSFATSDNRLLLAQNMSEEEFLEAEKKVRRKLDFRLLMTVWLIFILNYLDRNNIAAAKVAGVAKSLNLSPSQYSTAVAILFVGYVLMQIPSNIFLAHIRPSLYLPGCMAVWGVLSLCTGLVQNAAGLYTTRFFLGFVEAAFYPGALFLISSWYKRSEMGYRSALLFSATQVGSAFSGLIGAGIQSSLDGARGLESWRWLFIIEGSITVVLSLSGAWSATPAMLPDWPSTTRWLTPTGRAVAEWRLVRDAGQIDEDDERWSYGFKLTFKDWRVYVFCAMFLCIQVPSATSNFFPSVVETLGYTRVKTLLLTAPPYFLGMTISIVNNYSADRLQNSSFHIMWPMALSIVGFVVGASATAEGARYFAMMLMIGGGHGSNAVLVAWAQKTMLRPRIKRAAAVAFINAVGNTSQVWTSYLYPDTAQPRYVLAMSVNSAFALVVIILAGLMRVVLLRANKKLDQGADVAQVMKGEAQAKVEGLSQDEARARKQAFRYIP</sequence>
<feature type="transmembrane region" description="Helical" evidence="6">
    <location>
        <begin position="414"/>
        <end position="431"/>
    </location>
</feature>
<dbReference type="SUPFAM" id="SSF103473">
    <property type="entry name" value="MFS general substrate transporter"/>
    <property type="match status" value="1"/>
</dbReference>
<dbReference type="InterPro" id="IPR020846">
    <property type="entry name" value="MFS_dom"/>
</dbReference>
<feature type="transmembrane region" description="Helical" evidence="6">
    <location>
        <begin position="357"/>
        <end position="375"/>
    </location>
</feature>
<name>A0AAD9SVF2_PHOAM</name>
<feature type="transmembrane region" description="Helical" evidence="6">
    <location>
        <begin position="152"/>
        <end position="171"/>
    </location>
</feature>
<evidence type="ECO:0000313" key="8">
    <source>
        <dbReference type="EMBL" id="KAK2616040.1"/>
    </source>
</evidence>
<feature type="transmembrane region" description="Helical" evidence="6">
    <location>
        <begin position="289"/>
        <end position="306"/>
    </location>
</feature>
<dbReference type="AlphaFoldDB" id="A0AAD9SVF2"/>
<dbReference type="InterPro" id="IPR036259">
    <property type="entry name" value="MFS_trans_sf"/>
</dbReference>
<feature type="transmembrane region" description="Helical" evidence="6">
    <location>
        <begin position="51"/>
        <end position="68"/>
    </location>
</feature>
<evidence type="ECO:0000256" key="4">
    <source>
        <dbReference type="ARBA" id="ARBA00022989"/>
    </source>
</evidence>
<dbReference type="PANTHER" id="PTHR43791:SF92">
    <property type="entry name" value="AGL026WP"/>
    <property type="match status" value="1"/>
</dbReference>
<feature type="transmembrane region" description="Helical" evidence="6">
    <location>
        <begin position="214"/>
        <end position="235"/>
    </location>
</feature>
<evidence type="ECO:0000256" key="2">
    <source>
        <dbReference type="ARBA" id="ARBA00022448"/>
    </source>
</evidence>
<evidence type="ECO:0000256" key="1">
    <source>
        <dbReference type="ARBA" id="ARBA00004141"/>
    </source>
</evidence>
<dbReference type="Pfam" id="PF07690">
    <property type="entry name" value="MFS_1"/>
    <property type="match status" value="1"/>
</dbReference>
<feature type="transmembrane region" description="Helical" evidence="6">
    <location>
        <begin position="121"/>
        <end position="140"/>
    </location>
</feature>
<keyword evidence="9" id="KW-1185">Reference proteome</keyword>
<keyword evidence="5 6" id="KW-0472">Membrane</keyword>
<organism evidence="8 9">
    <name type="scientific">Phomopsis amygdali</name>
    <name type="common">Fusicoccum amygdali</name>
    <dbReference type="NCBI Taxonomy" id="1214568"/>
    <lineage>
        <taxon>Eukaryota</taxon>
        <taxon>Fungi</taxon>
        <taxon>Dikarya</taxon>
        <taxon>Ascomycota</taxon>
        <taxon>Pezizomycotina</taxon>
        <taxon>Sordariomycetes</taxon>
        <taxon>Sordariomycetidae</taxon>
        <taxon>Diaporthales</taxon>
        <taxon>Diaporthaceae</taxon>
        <taxon>Diaporthe</taxon>
    </lineage>
</organism>
<feature type="domain" description="Major facilitator superfamily (MFS) profile" evidence="7">
    <location>
        <begin position="55"/>
        <end position="474"/>
    </location>
</feature>
<dbReference type="Proteomes" id="UP001265746">
    <property type="component" value="Unassembled WGS sequence"/>
</dbReference>
<feature type="transmembrane region" description="Helical" evidence="6">
    <location>
        <begin position="443"/>
        <end position="468"/>
    </location>
</feature>
<evidence type="ECO:0000256" key="3">
    <source>
        <dbReference type="ARBA" id="ARBA00022692"/>
    </source>
</evidence>
<protein>
    <recommendedName>
        <fullName evidence="7">Major facilitator superfamily (MFS) profile domain-containing protein</fullName>
    </recommendedName>
</protein>
<dbReference type="PANTHER" id="PTHR43791">
    <property type="entry name" value="PERMEASE-RELATED"/>
    <property type="match status" value="1"/>
</dbReference>
<comment type="caution">
    <text evidence="8">The sequence shown here is derived from an EMBL/GenBank/DDBJ whole genome shotgun (WGS) entry which is preliminary data.</text>
</comment>
<reference evidence="8" key="1">
    <citation type="submission" date="2023-06" db="EMBL/GenBank/DDBJ databases">
        <authorList>
            <person name="Noh H."/>
        </authorList>
    </citation>
    <scope>NUCLEOTIDE SEQUENCE</scope>
    <source>
        <strain evidence="8">DUCC20226</strain>
    </source>
</reference>
<keyword evidence="4 6" id="KW-1133">Transmembrane helix</keyword>
<evidence type="ECO:0000256" key="5">
    <source>
        <dbReference type="ARBA" id="ARBA00023136"/>
    </source>
</evidence>
<dbReference type="InterPro" id="IPR011701">
    <property type="entry name" value="MFS"/>
</dbReference>
<dbReference type="GO" id="GO:0016020">
    <property type="term" value="C:membrane"/>
    <property type="evidence" value="ECO:0007669"/>
    <property type="project" value="UniProtKB-SubCell"/>
</dbReference>
<comment type="subcellular location">
    <subcellularLocation>
        <location evidence="1">Membrane</location>
        <topology evidence="1">Multi-pass membrane protein</topology>
    </subcellularLocation>
</comment>
<keyword evidence="2" id="KW-0813">Transport</keyword>
<dbReference type="Gene3D" id="1.20.1250.20">
    <property type="entry name" value="MFS general substrate transporter like domains"/>
    <property type="match status" value="1"/>
</dbReference>
<evidence type="ECO:0000313" key="9">
    <source>
        <dbReference type="Proteomes" id="UP001265746"/>
    </source>
</evidence>
<proteinExistence type="predicted"/>
<dbReference type="FunFam" id="1.20.1250.20:FF:000013">
    <property type="entry name" value="MFS general substrate transporter"/>
    <property type="match status" value="1"/>
</dbReference>
<feature type="transmembrane region" description="Helical" evidence="6">
    <location>
        <begin position="326"/>
        <end position="345"/>
    </location>
</feature>
<evidence type="ECO:0000259" key="7">
    <source>
        <dbReference type="PROSITE" id="PS50850"/>
    </source>
</evidence>
<feature type="transmembrane region" description="Helical" evidence="6">
    <location>
        <begin position="183"/>
        <end position="202"/>
    </location>
</feature>
<gene>
    <name evidence="8" type="ORF">N8I77_002757</name>
</gene>